<reference evidence="9" key="1">
    <citation type="submission" date="2013-04" db="EMBL/GenBank/DDBJ databases">
        <title>Comparative Genomics of Relapsing Fever Spirochetes.</title>
        <authorList>
            <person name="Schwan T.G."/>
            <person name="Raffel S.J."/>
            <person name="Porcella S.F."/>
            <person name="Martens C.A."/>
            <person name="Bruno D.P."/>
            <person name="Ricklefs S.M."/>
            <person name="Barbian K.B."/>
        </authorList>
    </citation>
    <scope>NUCLEOTIDE SEQUENCE</scope>
    <source>
        <strain evidence="9">Co53</strain>
        <plasmid evidence="9">unnamed</plasmid>
    </source>
</reference>
<comment type="function">
    <text evidence="1 8">The Vlp and Vsp proteins are antigenically distinct proteins, only one vlp or vsp gene is transcriptionally active at any one time. Switching between these genes is a mechanism of host immune response evasion.</text>
</comment>
<keyword evidence="6 8" id="KW-0998">Cell outer membrane</keyword>
<dbReference type="Pfam" id="PF00921">
    <property type="entry name" value="Lipoprotein_2"/>
    <property type="match status" value="1"/>
</dbReference>
<keyword evidence="3" id="KW-0732">Signal</keyword>
<protein>
    <recommendedName>
        <fullName evidence="8">Variable large protein</fullName>
    </recommendedName>
</protein>
<name>W5SWE5_9SPIR</name>
<keyword evidence="9" id="KW-0614">Plasmid</keyword>
<dbReference type="GO" id="GO:0009279">
    <property type="term" value="C:cell outer membrane"/>
    <property type="evidence" value="ECO:0007669"/>
    <property type="project" value="UniProtKB-SubCell"/>
</dbReference>
<dbReference type="AlphaFoldDB" id="W5SWE5"/>
<evidence type="ECO:0000256" key="1">
    <source>
        <dbReference type="ARBA" id="ARBA00003932"/>
    </source>
</evidence>
<evidence type="ECO:0000256" key="7">
    <source>
        <dbReference type="ARBA" id="ARBA00023288"/>
    </source>
</evidence>
<evidence type="ECO:0000256" key="3">
    <source>
        <dbReference type="ARBA" id="ARBA00022729"/>
    </source>
</evidence>
<evidence type="ECO:0000313" key="9">
    <source>
        <dbReference type="EMBL" id="AHH11250.1"/>
    </source>
</evidence>
<evidence type="ECO:0000256" key="5">
    <source>
        <dbReference type="ARBA" id="ARBA00023139"/>
    </source>
</evidence>
<gene>
    <name evidence="9" type="ORF">BCO_0127202</name>
</gene>
<evidence type="ECO:0000256" key="4">
    <source>
        <dbReference type="ARBA" id="ARBA00023136"/>
    </source>
</evidence>
<accession>W5SWE5</accession>
<evidence type="ECO:0000256" key="2">
    <source>
        <dbReference type="ARBA" id="ARBA00004459"/>
    </source>
</evidence>
<dbReference type="HOGENOM" id="CLU_1623954_0_0_12"/>
<proteinExistence type="predicted"/>
<dbReference type="SUPFAM" id="SSF74748">
    <property type="entry name" value="Variable surface antigen VlsE"/>
    <property type="match status" value="1"/>
</dbReference>
<comment type="subcellular location">
    <subcellularLocation>
        <location evidence="2 8">Cell outer membrane</location>
        <topology evidence="2 8">Lipid-anchor</topology>
    </subcellularLocation>
</comment>
<dbReference type="EMBL" id="CP005748">
    <property type="protein sequence ID" value="AHH11250.1"/>
    <property type="molecule type" value="Genomic_DNA"/>
</dbReference>
<evidence type="ECO:0000256" key="8">
    <source>
        <dbReference type="RuleBase" id="RU363105"/>
    </source>
</evidence>
<keyword evidence="4 8" id="KW-0472">Membrane</keyword>
<keyword evidence="5 8" id="KW-0564">Palmitate</keyword>
<keyword evidence="7 8" id="KW-0449">Lipoprotein</keyword>
<dbReference type="InterPro" id="IPR000680">
    <property type="entry name" value="Borrelia_lipo"/>
</dbReference>
<evidence type="ECO:0000256" key="6">
    <source>
        <dbReference type="ARBA" id="ARBA00023237"/>
    </source>
</evidence>
<geneLocation type="plasmid" evidence="9">
    <name>unnamed</name>
</geneLocation>
<sequence>MTTTKTKLNEIVSNMKDKGNPSAIAVETAVNNLVTEKLDKIIKGAKAVSDAIGVSVGSIDDVAHGGAAGVGIKADEASVKSVIEGICNIVDIVLQCKGDAEAGDDKKTEDGNSARSTNAGEAGKLFANAAVGSATAARKSAADAVKALGAVTGADILRAIAQG</sequence>
<organism evidence="9">
    <name type="scientific">Borrelia coriaceae ATCC 43381</name>
    <dbReference type="NCBI Taxonomy" id="1408429"/>
    <lineage>
        <taxon>Bacteria</taxon>
        <taxon>Pseudomonadati</taxon>
        <taxon>Spirochaetota</taxon>
        <taxon>Spirochaetia</taxon>
        <taxon>Spirochaetales</taxon>
        <taxon>Borreliaceae</taxon>
        <taxon>Borrelia</taxon>
    </lineage>
</organism>